<dbReference type="Proteomes" id="UP000199421">
    <property type="component" value="Unassembled WGS sequence"/>
</dbReference>
<dbReference type="PIRSF" id="PIRSF005091">
    <property type="entry name" value="Mmb_sulf_HI1246"/>
    <property type="match status" value="1"/>
</dbReference>
<protein>
    <submittedName>
        <fullName evidence="11">Phosphoglycerol transferase MdoB</fullName>
    </submittedName>
</protein>
<dbReference type="CDD" id="cd16015">
    <property type="entry name" value="LTA_synthase"/>
    <property type="match status" value="1"/>
</dbReference>
<evidence type="ECO:0000256" key="5">
    <source>
        <dbReference type="ARBA" id="ARBA00023136"/>
    </source>
</evidence>
<dbReference type="RefSeq" id="WP_093328261.1">
    <property type="nucleotide sequence ID" value="NZ_FOAF01000007.1"/>
</dbReference>
<dbReference type="OrthoDB" id="9777768at2"/>
<evidence type="ECO:0000256" key="7">
    <source>
        <dbReference type="PIRSR" id="PIRSR005091-2"/>
    </source>
</evidence>
<dbReference type="SUPFAM" id="SSF53649">
    <property type="entry name" value="Alkaline phosphatase-like"/>
    <property type="match status" value="1"/>
</dbReference>
<evidence type="ECO:0000256" key="4">
    <source>
        <dbReference type="ARBA" id="ARBA00022989"/>
    </source>
</evidence>
<keyword evidence="12" id="KW-1185">Reference proteome</keyword>
<evidence type="ECO:0000259" key="10">
    <source>
        <dbReference type="Pfam" id="PF00884"/>
    </source>
</evidence>
<feature type="binding site" evidence="8">
    <location>
        <position position="487"/>
    </location>
    <ligand>
        <name>Mn(2+)</name>
        <dbReference type="ChEBI" id="CHEBI:29035"/>
    </ligand>
</feature>
<feature type="transmembrane region" description="Helical" evidence="9">
    <location>
        <begin position="55"/>
        <end position="73"/>
    </location>
</feature>
<evidence type="ECO:0000313" key="11">
    <source>
        <dbReference type="EMBL" id="SEM06897.1"/>
    </source>
</evidence>
<keyword evidence="2" id="KW-1003">Cell membrane</keyword>
<dbReference type="InterPro" id="IPR012160">
    <property type="entry name" value="LtaS-like"/>
</dbReference>
<keyword evidence="5 9" id="KW-0472">Membrane</keyword>
<feature type="binding site" evidence="8">
    <location>
        <position position="277"/>
    </location>
    <ligand>
        <name>Mn(2+)</name>
        <dbReference type="ChEBI" id="CHEBI:29035"/>
    </ligand>
</feature>
<reference evidence="12" key="1">
    <citation type="submission" date="2016-10" db="EMBL/GenBank/DDBJ databases">
        <authorList>
            <person name="Varghese N."/>
            <person name="Submissions S."/>
        </authorList>
    </citation>
    <scope>NUCLEOTIDE SEQUENCE [LARGE SCALE GENOMIC DNA]</scope>
    <source>
        <strain evidence="12">DSM 18733</strain>
    </source>
</reference>
<dbReference type="EMBL" id="FOAF01000007">
    <property type="protein sequence ID" value="SEM06897.1"/>
    <property type="molecule type" value="Genomic_DNA"/>
</dbReference>
<evidence type="ECO:0000256" key="8">
    <source>
        <dbReference type="PIRSR" id="PIRSR005091-3"/>
    </source>
</evidence>
<evidence type="ECO:0000313" key="12">
    <source>
        <dbReference type="Proteomes" id="UP000199421"/>
    </source>
</evidence>
<comment type="subcellular location">
    <subcellularLocation>
        <location evidence="1">Cell membrane</location>
        <topology evidence="1">Multi-pass membrane protein</topology>
    </subcellularLocation>
</comment>
<dbReference type="InterPro" id="IPR000917">
    <property type="entry name" value="Sulfatase_N"/>
</dbReference>
<gene>
    <name evidence="11" type="ORF">SAMN05661044_04120</name>
</gene>
<feature type="active site" evidence="6">
    <location>
        <position position="317"/>
    </location>
</feature>
<evidence type="ECO:0000256" key="9">
    <source>
        <dbReference type="SAM" id="Phobius"/>
    </source>
</evidence>
<keyword evidence="4 9" id="KW-1133">Transmembrane helix</keyword>
<dbReference type="InterPro" id="IPR017850">
    <property type="entry name" value="Alkaline_phosphatase_core_sf"/>
</dbReference>
<name>A0A1H7VDQ0_OLID1</name>
<keyword evidence="11" id="KW-0808">Transferase</keyword>
<dbReference type="Pfam" id="PF00884">
    <property type="entry name" value="Sulfatase"/>
    <property type="match status" value="1"/>
</dbReference>
<evidence type="ECO:0000256" key="2">
    <source>
        <dbReference type="ARBA" id="ARBA00022475"/>
    </source>
</evidence>
<dbReference type="AlphaFoldDB" id="A0A1H7VDQ0"/>
<feature type="transmembrane region" description="Helical" evidence="9">
    <location>
        <begin position="125"/>
        <end position="154"/>
    </location>
</feature>
<feature type="transmembrane region" description="Helical" evidence="9">
    <location>
        <begin position="12"/>
        <end position="30"/>
    </location>
</feature>
<keyword evidence="7" id="KW-0464">Manganese</keyword>
<sequence>MNKYCIVLRQFAFWMLFAFVCRVFFLLYFHEQLSNLCISDTLKVFIYGMRMDASMAAYICSLPLLIFIAQLWITDLNILKKFSRFYVWTVIMVCALINIINFNIYREWDTLISYKVVDMFLDSPHLAIASAASSPIFLSIFILLFLSIVGFFLAKKLRIYQPVTNIAGIKWYQKLTASGGLLLMLFLLIRGGWGLTPLNPSMVYFAVAPFPNHAATNVAWYFMYDIVHAKGLKKNPYKTMEENEAKRVIAPLMTRSSNASLSILNTKRPNVVFIILESFTADLVESLGGEKGVAPRLEQVIKDGLLFDHVYASGDRTDKGMIAILSAFPTQSSQSIIKNIHKQAGLPSLVADFARAGYRTSFYYGGESEFYNFKGYMLSHGCQKIVDQQHFPLWAARSKWGVYDELTFTKQLNQLSKAKEPFFSVLLTLNNHEPFDLPVPHKFGDDNLPNLFRSTAYYTDSVLYNYLEQAKKTAWYKNTLFVIVADHGHRLPLEQWESNNPKRYHIPLLFFGGALKASFRGKRNDIIGNQVDIANTLCSQLSFDATHYVWSRDLLNPRTIPFSFFTWSDGWGVVKMNESIAYDHIGEHVSYYKGDRYCYKRKCTLLKEGKAYLQEVYHQYLAY</sequence>
<dbReference type="PANTHER" id="PTHR47371:SF3">
    <property type="entry name" value="PHOSPHOGLYCEROL TRANSFERASE I"/>
    <property type="match status" value="1"/>
</dbReference>
<keyword evidence="3 9" id="KW-0812">Transmembrane</keyword>
<accession>A0A1H7VDQ0</accession>
<evidence type="ECO:0000256" key="1">
    <source>
        <dbReference type="ARBA" id="ARBA00004651"/>
    </source>
</evidence>
<dbReference type="Gene3D" id="3.40.720.10">
    <property type="entry name" value="Alkaline Phosphatase, subunit A"/>
    <property type="match status" value="1"/>
</dbReference>
<dbReference type="STRING" id="407022.SAMN05661044_04120"/>
<organism evidence="11 12">
    <name type="scientific">Olivibacter domesticus</name>
    <name type="common">Pseudosphingobacterium domesticum</name>
    <dbReference type="NCBI Taxonomy" id="407022"/>
    <lineage>
        <taxon>Bacteria</taxon>
        <taxon>Pseudomonadati</taxon>
        <taxon>Bacteroidota</taxon>
        <taxon>Sphingobacteriia</taxon>
        <taxon>Sphingobacteriales</taxon>
        <taxon>Sphingobacteriaceae</taxon>
        <taxon>Olivibacter</taxon>
    </lineage>
</organism>
<keyword evidence="7" id="KW-0479">Metal-binding</keyword>
<evidence type="ECO:0000256" key="3">
    <source>
        <dbReference type="ARBA" id="ARBA00022692"/>
    </source>
</evidence>
<proteinExistence type="predicted"/>
<feature type="domain" description="Sulfatase N-terminal" evidence="10">
    <location>
        <begin position="269"/>
        <end position="539"/>
    </location>
</feature>
<dbReference type="GO" id="GO:0005886">
    <property type="term" value="C:plasma membrane"/>
    <property type="evidence" value="ECO:0007669"/>
    <property type="project" value="UniProtKB-SubCell"/>
</dbReference>
<dbReference type="PANTHER" id="PTHR47371">
    <property type="entry name" value="LIPOTEICHOIC ACID SYNTHASE"/>
    <property type="match status" value="1"/>
</dbReference>
<feature type="transmembrane region" description="Helical" evidence="9">
    <location>
        <begin position="85"/>
        <end position="105"/>
    </location>
</feature>
<feature type="binding site" evidence="8">
    <location>
        <position position="317"/>
    </location>
    <ligand>
        <name>Mn(2+)</name>
        <dbReference type="ChEBI" id="CHEBI:29035"/>
    </ligand>
</feature>
<dbReference type="GO" id="GO:0046872">
    <property type="term" value="F:metal ion binding"/>
    <property type="evidence" value="ECO:0007669"/>
    <property type="project" value="UniProtKB-KW"/>
</dbReference>
<feature type="transmembrane region" description="Helical" evidence="9">
    <location>
        <begin position="175"/>
        <end position="196"/>
    </location>
</feature>
<feature type="binding site" evidence="8">
    <location>
        <position position="486"/>
    </location>
    <ligand>
        <name>Mn(2+)</name>
        <dbReference type="ChEBI" id="CHEBI:29035"/>
    </ligand>
</feature>
<evidence type="ECO:0000256" key="6">
    <source>
        <dbReference type="PIRSR" id="PIRSR005091-1"/>
    </source>
</evidence>
<dbReference type="InterPro" id="IPR050448">
    <property type="entry name" value="OpgB/LTA_synthase_biosynth"/>
</dbReference>
<feature type="binding site" evidence="7">
    <location>
        <position position="432"/>
    </location>
    <ligand>
        <name>substrate</name>
    </ligand>
</feature>
<dbReference type="GO" id="GO:0016740">
    <property type="term" value="F:transferase activity"/>
    <property type="evidence" value="ECO:0007669"/>
    <property type="project" value="UniProtKB-KW"/>
</dbReference>